<evidence type="ECO:0000313" key="1">
    <source>
        <dbReference type="EMBL" id="GAA0739223.1"/>
    </source>
</evidence>
<dbReference type="PIRSF" id="PIRSF032285">
    <property type="entry name" value="UCP032285"/>
    <property type="match status" value="1"/>
</dbReference>
<keyword evidence="2" id="KW-1185">Reference proteome</keyword>
<accession>A0ABN1JGA2</accession>
<protein>
    <submittedName>
        <fullName evidence="1">MepB family protein</fullName>
    </submittedName>
</protein>
<dbReference type="InterPro" id="IPR038231">
    <property type="entry name" value="MepB-like_sf"/>
</dbReference>
<dbReference type="EMBL" id="BAAAGF010000001">
    <property type="protein sequence ID" value="GAA0739223.1"/>
    <property type="molecule type" value="Genomic_DNA"/>
</dbReference>
<evidence type="ECO:0000313" key="2">
    <source>
        <dbReference type="Proteomes" id="UP001500736"/>
    </source>
</evidence>
<proteinExistence type="predicted"/>
<dbReference type="Pfam" id="PF08877">
    <property type="entry name" value="MepB-like"/>
    <property type="match status" value="1"/>
</dbReference>
<organism evidence="1 2">
    <name type="scientific">Gaetbulibacter jejuensis</name>
    <dbReference type="NCBI Taxonomy" id="584607"/>
    <lineage>
        <taxon>Bacteria</taxon>
        <taxon>Pseudomonadati</taxon>
        <taxon>Bacteroidota</taxon>
        <taxon>Flavobacteriia</taxon>
        <taxon>Flavobacteriales</taxon>
        <taxon>Flavobacteriaceae</taxon>
        <taxon>Gaetbulibacter</taxon>
    </lineage>
</organism>
<comment type="caution">
    <text evidence="1">The sequence shown here is derived from an EMBL/GenBank/DDBJ whole genome shotgun (WGS) entry which is preliminary data.</text>
</comment>
<dbReference type="Proteomes" id="UP001500736">
    <property type="component" value="Unassembled WGS sequence"/>
</dbReference>
<name>A0ABN1JGA2_9FLAO</name>
<dbReference type="Gene3D" id="3.40.1350.140">
    <property type="entry name" value="MepB-like"/>
    <property type="match status" value="1"/>
</dbReference>
<gene>
    <name evidence="1" type="ORF">GCM10009431_07990</name>
</gene>
<sequence length="169" mass="20122">MKLNKDFNQIKAEVYDKCLLEISDFKIESESKEYNACTFKLNELNIISRTSKITPKKVGQFVTFWKRNKKGQIEPFDENDQIDFFVVNVRAKNKFGQFVFPKSVLIKHGIISTLNKEGKRAFRIYTTWDTIKNKQAKETQKWQMNYFYHINCFTDIKKVNILYNKKHTA</sequence>
<dbReference type="RefSeq" id="WP_343795967.1">
    <property type="nucleotide sequence ID" value="NZ_BAAAGF010000001.1"/>
</dbReference>
<dbReference type="InterPro" id="IPR011235">
    <property type="entry name" value="MepB-like"/>
</dbReference>
<reference evidence="1 2" key="1">
    <citation type="journal article" date="2019" name="Int. J. Syst. Evol. Microbiol.">
        <title>The Global Catalogue of Microorganisms (GCM) 10K type strain sequencing project: providing services to taxonomists for standard genome sequencing and annotation.</title>
        <authorList>
            <consortium name="The Broad Institute Genomics Platform"/>
            <consortium name="The Broad Institute Genome Sequencing Center for Infectious Disease"/>
            <person name="Wu L."/>
            <person name="Ma J."/>
        </authorList>
    </citation>
    <scope>NUCLEOTIDE SEQUENCE [LARGE SCALE GENOMIC DNA]</scope>
    <source>
        <strain evidence="1 2">JCM 15976</strain>
    </source>
</reference>